<dbReference type="STRING" id="1081109.A0A168DAE6"/>
<dbReference type="EMBL" id="AZGY01000006">
    <property type="protein sequence ID" value="KZZ97533.1"/>
    <property type="molecule type" value="Genomic_DNA"/>
</dbReference>
<dbReference type="PROSITE" id="PS00131">
    <property type="entry name" value="CARBOXYPEPT_SER_SER"/>
    <property type="match status" value="1"/>
</dbReference>
<comment type="similarity">
    <text evidence="1 6">Belongs to the peptidase S10 family.</text>
</comment>
<dbReference type="Pfam" id="PF00450">
    <property type="entry name" value="Peptidase_S10"/>
    <property type="match status" value="2"/>
</dbReference>
<protein>
    <recommendedName>
        <fullName evidence="6">Carboxypeptidase</fullName>
        <ecNumber evidence="6">3.4.16.-</ecNumber>
    </recommendedName>
</protein>
<dbReference type="Gene3D" id="3.40.50.1820">
    <property type="entry name" value="alpha/beta hydrolase"/>
    <property type="match status" value="1"/>
</dbReference>
<dbReference type="PANTHER" id="PTHR11802:SF404">
    <property type="entry name" value="CARBOXYPEPTIDASE"/>
    <property type="match status" value="1"/>
</dbReference>
<evidence type="ECO:0000313" key="8">
    <source>
        <dbReference type="Proteomes" id="UP000078544"/>
    </source>
</evidence>
<dbReference type="InterPro" id="IPR001563">
    <property type="entry name" value="Peptidase_S10"/>
</dbReference>
<dbReference type="AlphaFoldDB" id="A0A168DAE6"/>
<dbReference type="EC" id="3.4.16.-" evidence="6"/>
<organism evidence="7 8">
    <name type="scientific">Moelleriella libera RCEF 2490</name>
    <dbReference type="NCBI Taxonomy" id="1081109"/>
    <lineage>
        <taxon>Eukaryota</taxon>
        <taxon>Fungi</taxon>
        <taxon>Dikarya</taxon>
        <taxon>Ascomycota</taxon>
        <taxon>Pezizomycotina</taxon>
        <taxon>Sordariomycetes</taxon>
        <taxon>Hypocreomycetidae</taxon>
        <taxon>Hypocreales</taxon>
        <taxon>Clavicipitaceae</taxon>
        <taxon>Moelleriella</taxon>
    </lineage>
</organism>
<reference evidence="7 8" key="1">
    <citation type="journal article" date="2016" name="Genome Biol. Evol.">
        <title>Divergent and convergent evolution of fungal pathogenicity.</title>
        <authorList>
            <person name="Shang Y."/>
            <person name="Xiao G."/>
            <person name="Zheng P."/>
            <person name="Cen K."/>
            <person name="Zhan S."/>
            <person name="Wang C."/>
        </authorList>
    </citation>
    <scope>NUCLEOTIDE SEQUENCE [LARGE SCALE GENOMIC DNA]</scope>
    <source>
        <strain evidence="7 8">RCEF 2490</strain>
    </source>
</reference>
<evidence type="ECO:0000256" key="2">
    <source>
        <dbReference type="ARBA" id="ARBA00022645"/>
    </source>
</evidence>
<dbReference type="InterPro" id="IPR029058">
    <property type="entry name" value="AB_hydrolase_fold"/>
</dbReference>
<name>A0A168DAE6_9HYPO</name>
<keyword evidence="3 6" id="KW-0645">Protease</keyword>
<keyword evidence="2 6" id="KW-0121">Carboxypeptidase</keyword>
<evidence type="ECO:0000256" key="6">
    <source>
        <dbReference type="RuleBase" id="RU361156"/>
    </source>
</evidence>
<keyword evidence="6" id="KW-0732">Signal</keyword>
<dbReference type="GO" id="GO:0000324">
    <property type="term" value="C:fungal-type vacuole"/>
    <property type="evidence" value="ECO:0007669"/>
    <property type="project" value="TreeGrafter"/>
</dbReference>
<keyword evidence="8" id="KW-1185">Reference proteome</keyword>
<evidence type="ECO:0000256" key="4">
    <source>
        <dbReference type="ARBA" id="ARBA00022801"/>
    </source>
</evidence>
<dbReference type="InterPro" id="IPR018202">
    <property type="entry name" value="Ser_caboxypep_ser_AS"/>
</dbReference>
<gene>
    <name evidence="7" type="ORF">AAL_03497</name>
</gene>
<proteinExistence type="inferred from homology"/>
<dbReference type="SUPFAM" id="SSF53474">
    <property type="entry name" value="alpha/beta-Hydrolases"/>
    <property type="match status" value="1"/>
</dbReference>
<dbReference type="GO" id="GO:0004185">
    <property type="term" value="F:serine-type carboxypeptidase activity"/>
    <property type="evidence" value="ECO:0007669"/>
    <property type="project" value="UniProtKB-UniRule"/>
</dbReference>
<keyword evidence="5" id="KW-0325">Glycoprotein</keyword>
<evidence type="ECO:0000313" key="7">
    <source>
        <dbReference type="EMBL" id="KZZ97533.1"/>
    </source>
</evidence>
<dbReference type="GO" id="GO:0006508">
    <property type="term" value="P:proteolysis"/>
    <property type="evidence" value="ECO:0007669"/>
    <property type="project" value="UniProtKB-KW"/>
</dbReference>
<sequence>MLVRPAAFLVALSTLCFAQFPDSDTKSLNLTVVRSPADSSITISYKEPKGVCKTAFGQQKQYTGWVNIPGIYPTNLFFWFVEARQRTEGLTVWLNGGPGSSSMFGFFAGNGPCQVIEKGINTFDTVAREWGWDRASNMLFIDQPNQVGFSYDEPTAGTRVLMNGDIRQPPELPSAPSPSPSWAFMNGTFSSTNESSTANTTDIAALAVWHLIQGFVTTFPQYQNASRSSISVNLFSESYGGRYGPLFAEKWEEQNQLASAGGRPRANNTVDVKLTSLGIVNGCIDQELQVPYYPIFANNNTYGYKALTDEAANYYLARYRAAGGCRDKTQQCAATAARLDSTGKGNNSDVNSICAAANTACLLIQEPYYNSGRSPYDLSAAFHDPYPALRFLAYLNQGPVLKAIGSPVNYTMASNAVARAFQDTGDQSRGGNLKRLADLLNRGVRVGLIYGDRDYICNWFGGEAVSLAIANQTSADYATKFPAAGYAPIIVNDSYVGGLVRQYGNLTFSRIYQAGHSVAWYQPETAFQVFARIMMGTSLSTGENINLTAYNTTGSSVASHSDRLPAMPSATCYIHAFPNTCDYDAQALVDAGNGVVINGVLYSKSADWPLAATQATPSTTGQTTRTGETLTGVFTATKTPDSAAARATVHETMSWPWAWTTLVVIFLCYS</sequence>
<evidence type="ECO:0000256" key="1">
    <source>
        <dbReference type="ARBA" id="ARBA00009431"/>
    </source>
</evidence>
<dbReference type="PRINTS" id="PR00724">
    <property type="entry name" value="CRBOXYPTASEC"/>
</dbReference>
<accession>A0A168DAE6</accession>
<comment type="caution">
    <text evidence="7">The sequence shown here is derived from an EMBL/GenBank/DDBJ whole genome shotgun (WGS) entry which is preliminary data.</text>
</comment>
<dbReference type="Proteomes" id="UP000078544">
    <property type="component" value="Unassembled WGS sequence"/>
</dbReference>
<dbReference type="OrthoDB" id="443318at2759"/>
<feature type="signal peptide" evidence="6">
    <location>
        <begin position="1"/>
        <end position="18"/>
    </location>
</feature>
<keyword evidence="4 6" id="KW-0378">Hydrolase</keyword>
<evidence type="ECO:0000256" key="5">
    <source>
        <dbReference type="ARBA" id="ARBA00023180"/>
    </source>
</evidence>
<dbReference type="PANTHER" id="PTHR11802">
    <property type="entry name" value="SERINE PROTEASE FAMILY S10 SERINE CARBOXYPEPTIDASE"/>
    <property type="match status" value="1"/>
</dbReference>
<evidence type="ECO:0000256" key="3">
    <source>
        <dbReference type="ARBA" id="ARBA00022670"/>
    </source>
</evidence>
<feature type="chain" id="PRO_5007749412" description="Carboxypeptidase" evidence="6">
    <location>
        <begin position="19"/>
        <end position="670"/>
    </location>
</feature>